<reference evidence="1 2" key="1">
    <citation type="journal article" date="2009" name="PLoS Genet.">
        <title>The genome of Nectria haematococca: contribution of supernumerary chromosomes to gene expansion.</title>
        <authorList>
            <person name="Coleman J.J."/>
            <person name="Rounsley S.D."/>
            <person name="Rodriguez-Carres M."/>
            <person name="Kuo A."/>
            <person name="Wasmann C.C."/>
            <person name="Grimwood J."/>
            <person name="Schmutz J."/>
            <person name="Taga M."/>
            <person name="White G.J."/>
            <person name="Zhou S."/>
            <person name="Schwartz D.C."/>
            <person name="Freitag M."/>
            <person name="Ma L.J."/>
            <person name="Danchin E.G."/>
            <person name="Henrissat B."/>
            <person name="Coutinho P.M."/>
            <person name="Nelson D.R."/>
            <person name="Straney D."/>
            <person name="Napoli C.A."/>
            <person name="Barker B.M."/>
            <person name="Gribskov M."/>
            <person name="Rep M."/>
            <person name="Kroken S."/>
            <person name="Molnar I."/>
            <person name="Rensing C."/>
            <person name="Kennell J.C."/>
            <person name="Zamora J."/>
            <person name="Farman M.L."/>
            <person name="Selker E.U."/>
            <person name="Salamov A."/>
            <person name="Shapiro H."/>
            <person name="Pangilinan J."/>
            <person name="Lindquist E."/>
            <person name="Lamers C."/>
            <person name="Grigoriev I.V."/>
            <person name="Geiser D.M."/>
            <person name="Covert S.F."/>
            <person name="Temporini E."/>
            <person name="Vanetten H.D."/>
        </authorList>
    </citation>
    <scope>NUCLEOTIDE SEQUENCE [LARGE SCALE GENOMIC DNA]</scope>
    <source>
        <strain evidence="2">ATCC MYA-4622 / CBS 123669 / FGSC 9596 / NRRL 45880 / 77-13-4</strain>
    </source>
</reference>
<dbReference type="AlphaFoldDB" id="C7ZN42"/>
<dbReference type="InParanoid" id="C7ZN42"/>
<dbReference type="EMBL" id="GG698962">
    <property type="protein sequence ID" value="EEU34556.1"/>
    <property type="molecule type" value="Genomic_DNA"/>
</dbReference>
<evidence type="ECO:0000313" key="1">
    <source>
        <dbReference type="EMBL" id="EEU34556.1"/>
    </source>
</evidence>
<organism evidence="1 2">
    <name type="scientific">Fusarium vanettenii (strain ATCC MYA-4622 / CBS 123669 / FGSC 9596 / NRRL 45880 / 77-13-4)</name>
    <name type="common">Fusarium solani subsp. pisi</name>
    <dbReference type="NCBI Taxonomy" id="660122"/>
    <lineage>
        <taxon>Eukaryota</taxon>
        <taxon>Fungi</taxon>
        <taxon>Dikarya</taxon>
        <taxon>Ascomycota</taxon>
        <taxon>Pezizomycotina</taxon>
        <taxon>Sordariomycetes</taxon>
        <taxon>Hypocreomycetidae</taxon>
        <taxon>Hypocreales</taxon>
        <taxon>Nectriaceae</taxon>
        <taxon>Fusarium</taxon>
        <taxon>Fusarium solani species complex</taxon>
        <taxon>Fusarium vanettenii</taxon>
    </lineage>
</organism>
<gene>
    <name evidence="1" type="ORF">NECHADRAFT_88858</name>
</gene>
<name>C7ZN42_FUSV7</name>
<sequence length="205" mass="22987">MADTLAQKFDAATAAAIQKASVLEESKPSRLSDDDTKVTKTAVAGIMGCKGDHRVLSEIEFRVLVFYASRLQMTDRVNILATQASLIVQRRKADQQLLTGMDKEFVNGTTSITGTKAAKIASVMRANPGYFPEPEEPDNWFRLPQLSNGPSLPSYQDARKMAPLKTAQEAEAIYTQRLRHHEYPLQQLINNDGMMWRLKMEWGLK</sequence>
<proteinExistence type="predicted"/>
<dbReference type="RefSeq" id="XP_003040269.1">
    <property type="nucleotide sequence ID" value="XM_003040223.1"/>
</dbReference>
<dbReference type="GeneID" id="9678703"/>
<dbReference type="Proteomes" id="UP000005206">
    <property type="component" value="Chromosome 17"/>
</dbReference>
<dbReference type="HOGENOM" id="CLU_1337832_0_0_1"/>
<dbReference type="OrthoDB" id="10360254at2759"/>
<dbReference type="VEuPathDB" id="FungiDB:NECHADRAFT_88858"/>
<protein>
    <submittedName>
        <fullName evidence="1">Uncharacterized protein</fullName>
    </submittedName>
</protein>
<evidence type="ECO:0000313" key="2">
    <source>
        <dbReference type="Proteomes" id="UP000005206"/>
    </source>
</evidence>
<accession>C7ZN42</accession>
<keyword evidence="2" id="KW-1185">Reference proteome</keyword>
<dbReference type="KEGG" id="nhe:NECHADRAFT_88858"/>